<evidence type="ECO:0000256" key="2">
    <source>
        <dbReference type="ARBA" id="ARBA00010052"/>
    </source>
</evidence>
<feature type="binding site" evidence="9">
    <location>
        <position position="203"/>
    </location>
    <ligand>
        <name>Mg(2+)</name>
        <dbReference type="ChEBI" id="CHEBI:18420"/>
        <note>catalytic</note>
    </ligand>
</feature>
<keyword evidence="6 10" id="KW-0378">Hydrolase</keyword>
<reference evidence="13 14" key="1">
    <citation type="submission" date="2024-05" db="EMBL/GenBank/DDBJ databases">
        <title>A high-quality chromosomal-level genome assembly of Topmouth culter (Culter alburnus).</title>
        <authorList>
            <person name="Zhao H."/>
        </authorList>
    </citation>
    <scope>NUCLEOTIDE SEQUENCE [LARGE SCALE GENOMIC DNA]</scope>
    <source>
        <strain evidence="13">CATC2023</strain>
        <tissue evidence="13">Muscle</tissue>
    </source>
</reference>
<evidence type="ECO:0000256" key="9">
    <source>
        <dbReference type="PIRSR" id="PIRSR640255-2"/>
    </source>
</evidence>
<dbReference type="InterPro" id="IPR044929">
    <property type="entry name" value="DNA/RNA_non-sp_Endonuclease_sf"/>
</dbReference>
<dbReference type="GO" id="GO:0005634">
    <property type="term" value="C:nucleus"/>
    <property type="evidence" value="ECO:0007669"/>
    <property type="project" value="TreeGrafter"/>
</dbReference>
<dbReference type="InterPro" id="IPR040255">
    <property type="entry name" value="Non-specific_endonuclease"/>
</dbReference>
<evidence type="ECO:0000256" key="6">
    <source>
        <dbReference type="ARBA" id="ARBA00022801"/>
    </source>
</evidence>
<dbReference type="AlphaFoldDB" id="A0AAW2B0P5"/>
<dbReference type="Gene3D" id="3.40.570.10">
    <property type="entry name" value="Extracellular Endonuclease, subunit A"/>
    <property type="match status" value="1"/>
</dbReference>
<dbReference type="GO" id="GO:0005743">
    <property type="term" value="C:mitochondrial inner membrane"/>
    <property type="evidence" value="ECO:0007669"/>
    <property type="project" value="TreeGrafter"/>
</dbReference>
<dbReference type="Proteomes" id="UP001479290">
    <property type="component" value="Unassembled WGS sequence"/>
</dbReference>
<evidence type="ECO:0000256" key="4">
    <source>
        <dbReference type="ARBA" id="ARBA00022723"/>
    </source>
</evidence>
<feature type="domain" description="ENPP1-3/EXOG-like endonuclease/phosphodiesterase" evidence="11">
    <location>
        <begin position="130"/>
        <end position="305"/>
    </location>
</feature>
<keyword evidence="14" id="KW-1185">Reference proteome</keyword>
<keyword evidence="5 10" id="KW-0255">Endonuclease</keyword>
<dbReference type="GO" id="GO:0003676">
    <property type="term" value="F:nucleic acid binding"/>
    <property type="evidence" value="ECO:0007669"/>
    <property type="project" value="InterPro"/>
</dbReference>
<evidence type="ECO:0000256" key="1">
    <source>
        <dbReference type="ARBA" id="ARBA00001946"/>
    </source>
</evidence>
<keyword evidence="4 9" id="KW-0479">Metal-binding</keyword>
<dbReference type="InterPro" id="IPR020821">
    <property type="entry name" value="ENPP1-3/EXOG-like_nuc-like"/>
</dbReference>
<dbReference type="InterPro" id="IPR018524">
    <property type="entry name" value="DNA/RNA_endonuclease_AS"/>
</dbReference>
<dbReference type="InterPro" id="IPR044925">
    <property type="entry name" value="His-Me_finger_sf"/>
</dbReference>
<dbReference type="PANTHER" id="PTHR13966">
    <property type="entry name" value="ENDONUCLEASE RELATED"/>
    <property type="match status" value="1"/>
</dbReference>
<evidence type="ECO:0000256" key="8">
    <source>
        <dbReference type="PIRSR" id="PIRSR640255-1"/>
    </source>
</evidence>
<evidence type="ECO:0000256" key="3">
    <source>
        <dbReference type="ARBA" id="ARBA00022722"/>
    </source>
</evidence>
<evidence type="ECO:0000259" key="12">
    <source>
        <dbReference type="SMART" id="SM00892"/>
    </source>
</evidence>
<dbReference type="GO" id="GO:0004521">
    <property type="term" value="F:RNA endonuclease activity"/>
    <property type="evidence" value="ECO:0007669"/>
    <property type="project" value="TreeGrafter"/>
</dbReference>
<dbReference type="GO" id="GO:0000014">
    <property type="term" value="F:single-stranded DNA endodeoxyribonuclease activity"/>
    <property type="evidence" value="ECO:0007669"/>
    <property type="project" value="TreeGrafter"/>
</dbReference>
<comment type="caution">
    <text evidence="13">The sequence shown here is derived from an EMBL/GenBank/DDBJ whole genome shotgun (WGS) entry which is preliminary data.</text>
</comment>
<evidence type="ECO:0000313" key="13">
    <source>
        <dbReference type="EMBL" id="KAK9978577.1"/>
    </source>
</evidence>
<feature type="domain" description="DNA/RNA non-specific endonuclease/pyrophosphatase/phosphodiesterase" evidence="12">
    <location>
        <begin position="129"/>
        <end position="305"/>
    </location>
</feature>
<dbReference type="Pfam" id="PF01223">
    <property type="entry name" value="Endonuclease_NS"/>
    <property type="match status" value="1"/>
</dbReference>
<dbReference type="SMART" id="SM00477">
    <property type="entry name" value="NUC"/>
    <property type="match status" value="1"/>
</dbReference>
<organism evidence="13 14">
    <name type="scientific">Culter alburnus</name>
    <name type="common">Topmouth culter</name>
    <dbReference type="NCBI Taxonomy" id="194366"/>
    <lineage>
        <taxon>Eukaryota</taxon>
        <taxon>Metazoa</taxon>
        <taxon>Chordata</taxon>
        <taxon>Craniata</taxon>
        <taxon>Vertebrata</taxon>
        <taxon>Euteleostomi</taxon>
        <taxon>Actinopterygii</taxon>
        <taxon>Neopterygii</taxon>
        <taxon>Teleostei</taxon>
        <taxon>Ostariophysi</taxon>
        <taxon>Cypriniformes</taxon>
        <taxon>Xenocyprididae</taxon>
        <taxon>Xenocypridinae</taxon>
        <taxon>Culter</taxon>
    </lineage>
</organism>
<dbReference type="PANTHER" id="PTHR13966:SF5">
    <property type="entry name" value="ENDONUCLEASE G, MITOCHONDRIAL"/>
    <property type="match status" value="1"/>
</dbReference>
<evidence type="ECO:0000256" key="5">
    <source>
        <dbReference type="ARBA" id="ARBA00022759"/>
    </source>
</evidence>
<evidence type="ECO:0000313" key="14">
    <source>
        <dbReference type="Proteomes" id="UP001479290"/>
    </source>
</evidence>
<keyword evidence="7" id="KW-0460">Magnesium</keyword>
<comment type="cofactor">
    <cofactor evidence="1 10">
        <name>Mg(2+)</name>
        <dbReference type="ChEBI" id="CHEBI:18420"/>
    </cofactor>
</comment>
<accession>A0AAW2B0P5</accession>
<dbReference type="PROSITE" id="PS01070">
    <property type="entry name" value="NUCLEASE_NON_SPEC"/>
    <property type="match status" value="1"/>
</dbReference>
<proteinExistence type="inferred from homology"/>
<evidence type="ECO:0000256" key="10">
    <source>
        <dbReference type="RuleBase" id="RU366055"/>
    </source>
</evidence>
<name>A0AAW2B0P5_CULAL</name>
<dbReference type="GO" id="GO:0046872">
    <property type="term" value="F:metal ion binding"/>
    <property type="evidence" value="ECO:0007669"/>
    <property type="project" value="UniProtKB-KW"/>
</dbReference>
<dbReference type="GO" id="GO:0006309">
    <property type="term" value="P:apoptotic DNA fragmentation"/>
    <property type="evidence" value="ECO:0007669"/>
    <property type="project" value="TreeGrafter"/>
</dbReference>
<dbReference type="EMBL" id="JAWDJR010000003">
    <property type="protein sequence ID" value="KAK9978577.1"/>
    <property type="molecule type" value="Genomic_DNA"/>
</dbReference>
<dbReference type="EC" id="3.1.30.-" evidence="10"/>
<sequence length="336" mass="38246">MSGNTEDRSSQSNADLETVGAAGGVKQHSGANPTTYGHHGQTCSTNQDWTGTQFLHLSQATGNYPSALNRQYRPGVASRSEENDETIYIRIPVTQMFHNEPSFREQEVPNVRSDYKLIDGLPSDADIRIKKSYAMSFDNDTGNARWVYEILNRETLANNCVQEKFKGYDRGHLAAAANHRWCWEALNDTNLNCNIIPQHNSLNNGPWKALEQKNRNFRDQTIQNVHVYSGPLYPEERNKLKEKAVPNQFFKVIIVENKDGTVRKPECYVMPNVDVPTNRLGDYVKDIEDIEKDSGLTFIERRPNVRERDRKMSVTLQGRDVNSTLQSVDIGVRIRS</sequence>
<dbReference type="InterPro" id="IPR001604">
    <property type="entry name" value="Endo_G_ENPP1-like_dom"/>
</dbReference>
<protein>
    <recommendedName>
        <fullName evidence="10">Endonuclease</fullName>
        <ecNumber evidence="10">3.1.30.-</ecNumber>
    </recommendedName>
</protein>
<dbReference type="SUPFAM" id="SSF54060">
    <property type="entry name" value="His-Me finger endonucleases"/>
    <property type="match status" value="1"/>
</dbReference>
<comment type="similarity">
    <text evidence="2 10">Belongs to the DNA/RNA non-specific endonuclease family.</text>
</comment>
<feature type="active site" description="Proton acceptor" evidence="8">
    <location>
        <position position="172"/>
    </location>
</feature>
<evidence type="ECO:0000259" key="11">
    <source>
        <dbReference type="SMART" id="SM00477"/>
    </source>
</evidence>
<gene>
    <name evidence="13" type="ORF">ABG768_020322</name>
</gene>
<evidence type="ECO:0000256" key="7">
    <source>
        <dbReference type="ARBA" id="ARBA00022842"/>
    </source>
</evidence>
<keyword evidence="3 10" id="KW-0540">Nuclease</keyword>
<dbReference type="SMART" id="SM00892">
    <property type="entry name" value="Endonuclease_NS"/>
    <property type="match status" value="1"/>
</dbReference>